<feature type="signal peptide" evidence="1">
    <location>
        <begin position="1"/>
        <end position="25"/>
    </location>
</feature>
<name>A0ABS8XK11_9BURK</name>
<sequence length="267" mass="29736">MASRVPAFGAAALASLAFCASMAAAEPPTELPAVEVRGESRAPREQKTVADLLAVQNIFERERSTYAPQAELRIRVLPRHDTADLPALELRHGDQREPVVLDALGRFAIPRAWRQLPPDAIVRSPLPAGRLAWAVDVRTPDLAPDTRRLGDLRLECRADLYGGALARGIKPPTFYALRVVSDVCTSRQVQVGFFTDRPVWAVSLSHAGRHAELPERWMHGSVMGQTSRMFPLLDWPYALRDRFVVLPADKWQDWPHDAVVELEGMTQ</sequence>
<dbReference type="Proteomes" id="UP001200741">
    <property type="component" value="Unassembled WGS sequence"/>
</dbReference>
<accession>A0ABS8XK11</accession>
<evidence type="ECO:0000256" key="1">
    <source>
        <dbReference type="SAM" id="SignalP"/>
    </source>
</evidence>
<feature type="chain" id="PRO_5045955352" evidence="1">
    <location>
        <begin position="26"/>
        <end position="267"/>
    </location>
</feature>
<comment type="caution">
    <text evidence="2">The sequence shown here is derived from an EMBL/GenBank/DDBJ whole genome shotgun (WGS) entry which is preliminary data.</text>
</comment>
<keyword evidence="3" id="KW-1185">Reference proteome</keyword>
<proteinExistence type="predicted"/>
<dbReference type="RefSeq" id="WP_233369896.1">
    <property type="nucleotide sequence ID" value="NZ_JAJTWU010000001.1"/>
</dbReference>
<organism evidence="2 3">
    <name type="scientific">Pelomonas cellulosilytica</name>
    <dbReference type="NCBI Taxonomy" id="2906762"/>
    <lineage>
        <taxon>Bacteria</taxon>
        <taxon>Pseudomonadati</taxon>
        <taxon>Pseudomonadota</taxon>
        <taxon>Betaproteobacteria</taxon>
        <taxon>Burkholderiales</taxon>
        <taxon>Sphaerotilaceae</taxon>
        <taxon>Roseateles</taxon>
    </lineage>
</organism>
<gene>
    <name evidence="2" type="ORF">LXT13_01835</name>
</gene>
<evidence type="ECO:0000313" key="2">
    <source>
        <dbReference type="EMBL" id="MCE4553187.1"/>
    </source>
</evidence>
<dbReference type="EMBL" id="JAJTWU010000001">
    <property type="protein sequence ID" value="MCE4553187.1"/>
    <property type="molecule type" value="Genomic_DNA"/>
</dbReference>
<protein>
    <submittedName>
        <fullName evidence="2">Uncharacterized protein</fullName>
    </submittedName>
</protein>
<keyword evidence="1" id="KW-0732">Signal</keyword>
<reference evidence="2 3" key="1">
    <citation type="submission" date="2021-12" db="EMBL/GenBank/DDBJ databases">
        <title>Genome seq of P8.</title>
        <authorList>
            <person name="Seo T."/>
        </authorList>
    </citation>
    <scope>NUCLEOTIDE SEQUENCE [LARGE SCALE GENOMIC DNA]</scope>
    <source>
        <strain evidence="2 3">P8</strain>
    </source>
</reference>
<evidence type="ECO:0000313" key="3">
    <source>
        <dbReference type="Proteomes" id="UP001200741"/>
    </source>
</evidence>